<evidence type="ECO:0000313" key="2">
    <source>
        <dbReference type="Proteomes" id="UP001359559"/>
    </source>
</evidence>
<evidence type="ECO:0000313" key="1">
    <source>
        <dbReference type="EMBL" id="KAK7278463.1"/>
    </source>
</evidence>
<gene>
    <name evidence="1" type="ORF">RJT34_23492</name>
</gene>
<dbReference type="EMBL" id="JAYKXN010000006">
    <property type="protein sequence ID" value="KAK7278463.1"/>
    <property type="molecule type" value="Genomic_DNA"/>
</dbReference>
<organism evidence="1 2">
    <name type="scientific">Clitoria ternatea</name>
    <name type="common">Butterfly pea</name>
    <dbReference type="NCBI Taxonomy" id="43366"/>
    <lineage>
        <taxon>Eukaryota</taxon>
        <taxon>Viridiplantae</taxon>
        <taxon>Streptophyta</taxon>
        <taxon>Embryophyta</taxon>
        <taxon>Tracheophyta</taxon>
        <taxon>Spermatophyta</taxon>
        <taxon>Magnoliopsida</taxon>
        <taxon>eudicotyledons</taxon>
        <taxon>Gunneridae</taxon>
        <taxon>Pentapetalae</taxon>
        <taxon>rosids</taxon>
        <taxon>fabids</taxon>
        <taxon>Fabales</taxon>
        <taxon>Fabaceae</taxon>
        <taxon>Papilionoideae</taxon>
        <taxon>50 kb inversion clade</taxon>
        <taxon>NPAAA clade</taxon>
        <taxon>indigoferoid/millettioid clade</taxon>
        <taxon>Phaseoleae</taxon>
        <taxon>Clitoria</taxon>
    </lineage>
</organism>
<comment type="caution">
    <text evidence="1">The sequence shown here is derived from an EMBL/GenBank/DDBJ whole genome shotgun (WGS) entry which is preliminary data.</text>
</comment>
<keyword evidence="2" id="KW-1185">Reference proteome</keyword>
<dbReference type="AlphaFoldDB" id="A0AAN9FUT1"/>
<name>A0AAN9FUT1_CLITE</name>
<proteinExistence type="predicted"/>
<sequence length="70" mass="8066">MMNGKINNGFTSSSCMSIIKLNKLTWLCLCRNFLCFKVPCFGFAEEMEVETRPLVQDLLIIDVLNLQINY</sequence>
<reference evidence="1 2" key="1">
    <citation type="submission" date="2024-01" db="EMBL/GenBank/DDBJ databases">
        <title>The genomes of 5 underutilized Papilionoideae crops provide insights into root nodulation and disease resistance.</title>
        <authorList>
            <person name="Yuan L."/>
        </authorList>
    </citation>
    <scope>NUCLEOTIDE SEQUENCE [LARGE SCALE GENOMIC DNA]</scope>
    <source>
        <strain evidence="1">LY-2023</strain>
        <tissue evidence="1">Leaf</tissue>
    </source>
</reference>
<dbReference type="Proteomes" id="UP001359559">
    <property type="component" value="Unassembled WGS sequence"/>
</dbReference>
<protein>
    <submittedName>
        <fullName evidence="1">Uncharacterized protein</fullName>
    </submittedName>
</protein>
<accession>A0AAN9FUT1</accession>